<keyword evidence="3" id="KW-1185">Reference proteome</keyword>
<dbReference type="Proteomes" id="UP000287144">
    <property type="component" value="Unassembled WGS sequence"/>
</dbReference>
<reference evidence="2 3" key="1">
    <citation type="submission" date="2017-06" db="EMBL/GenBank/DDBJ databases">
        <title>Comparative genomic analysis of Ambrosia Fusariam Clade fungi.</title>
        <authorList>
            <person name="Stajich J.E."/>
            <person name="Carrillo J."/>
            <person name="Kijimoto T."/>
            <person name="Eskalen A."/>
            <person name="O'Donnell K."/>
            <person name="Kasson M."/>
        </authorList>
    </citation>
    <scope>NUCLEOTIDE SEQUENCE [LARGE SCALE GENOMIC DNA]</scope>
    <source>
        <strain evidence="2 3">NRRL62579</strain>
    </source>
</reference>
<accession>A0A428SIM4</accession>
<dbReference type="EMBL" id="NKCK01000242">
    <property type="protein sequence ID" value="RSL89651.1"/>
    <property type="molecule type" value="Genomic_DNA"/>
</dbReference>
<sequence>MEHGRSDGGYRQVVRIPHYLKFDRNWVLKSWSDNLILVLFVSLLIMDAWNQNVSNVLVRYEASIEAKHACRIEEDREADEALTSTLQGMNDNLATDLEKLDNEQIELKDRVMTLHDEILANIDAIDDKMKQGEELKKKAEVLKDKYIKSSKEARLELDRKRVCEDMDYRAALQTELVRLPHRPPQHALITIR</sequence>
<dbReference type="AlphaFoldDB" id="A0A428SIM4"/>
<evidence type="ECO:0000313" key="2">
    <source>
        <dbReference type="EMBL" id="RSL89651.1"/>
    </source>
</evidence>
<protein>
    <submittedName>
        <fullName evidence="2">Uncharacterized protein</fullName>
    </submittedName>
</protein>
<proteinExistence type="predicted"/>
<name>A0A428SIM4_9HYPO</name>
<organism evidence="2 3">
    <name type="scientific">Fusarium oligoseptatum</name>
    <dbReference type="NCBI Taxonomy" id="2604345"/>
    <lineage>
        <taxon>Eukaryota</taxon>
        <taxon>Fungi</taxon>
        <taxon>Dikarya</taxon>
        <taxon>Ascomycota</taxon>
        <taxon>Pezizomycotina</taxon>
        <taxon>Sordariomycetes</taxon>
        <taxon>Hypocreomycetidae</taxon>
        <taxon>Hypocreales</taxon>
        <taxon>Nectriaceae</taxon>
        <taxon>Fusarium</taxon>
        <taxon>Fusarium solani species complex</taxon>
    </lineage>
</organism>
<evidence type="ECO:0000256" key="1">
    <source>
        <dbReference type="SAM" id="Coils"/>
    </source>
</evidence>
<gene>
    <name evidence="2" type="ORF">CEP52_014846</name>
</gene>
<evidence type="ECO:0000313" key="3">
    <source>
        <dbReference type="Proteomes" id="UP000287144"/>
    </source>
</evidence>
<keyword evidence="1" id="KW-0175">Coiled coil</keyword>
<feature type="coiled-coil region" evidence="1">
    <location>
        <begin position="90"/>
        <end position="145"/>
    </location>
</feature>
<comment type="caution">
    <text evidence="2">The sequence shown here is derived from an EMBL/GenBank/DDBJ whole genome shotgun (WGS) entry which is preliminary data.</text>
</comment>